<dbReference type="Pfam" id="PF00563">
    <property type="entry name" value="EAL"/>
    <property type="match status" value="1"/>
</dbReference>
<evidence type="ECO:0000259" key="3">
    <source>
        <dbReference type="PROSITE" id="PS50887"/>
    </source>
</evidence>
<dbReference type="InterPro" id="IPR000700">
    <property type="entry name" value="PAS-assoc_C"/>
</dbReference>
<dbReference type="PROSITE" id="PS50883">
    <property type="entry name" value="EAL"/>
    <property type="match status" value="1"/>
</dbReference>
<dbReference type="Pfam" id="PF00990">
    <property type="entry name" value="GGDEF"/>
    <property type="match status" value="1"/>
</dbReference>
<proteinExistence type="predicted"/>
<organism evidence="4 5">
    <name type="scientific">Rhizobium aquaticum</name>
    <dbReference type="NCBI Taxonomy" id="1549636"/>
    <lineage>
        <taxon>Bacteria</taxon>
        <taxon>Pseudomonadati</taxon>
        <taxon>Pseudomonadota</taxon>
        <taxon>Alphaproteobacteria</taxon>
        <taxon>Hyphomicrobiales</taxon>
        <taxon>Rhizobiaceae</taxon>
        <taxon>Rhizobium/Agrobacterium group</taxon>
        <taxon>Rhizobium</taxon>
    </lineage>
</organism>
<dbReference type="SMART" id="SM00267">
    <property type="entry name" value="GGDEF"/>
    <property type="match status" value="1"/>
</dbReference>
<dbReference type="RefSeq" id="WP_354557627.1">
    <property type="nucleotide sequence ID" value="NZ_JBEPMB010000006.1"/>
</dbReference>
<dbReference type="InterPro" id="IPR000160">
    <property type="entry name" value="GGDEF_dom"/>
</dbReference>
<feature type="domain" description="PAC" evidence="1">
    <location>
        <begin position="106"/>
        <end position="160"/>
    </location>
</feature>
<dbReference type="CDD" id="cd01949">
    <property type="entry name" value="GGDEF"/>
    <property type="match status" value="1"/>
</dbReference>
<dbReference type="SUPFAM" id="SSF141868">
    <property type="entry name" value="EAL domain-like"/>
    <property type="match status" value="1"/>
</dbReference>
<dbReference type="InterPro" id="IPR029787">
    <property type="entry name" value="Nucleotide_cyclase"/>
</dbReference>
<sequence length="602" mass="66698">MFQPEFGFVTGMISMEDKTLSGADPAAVPGAPAAALSDVEARILLSLPDIVWCLDQDRRFRLCNAAFEAFTGRTQRDLAGMTPPYEGAELPSFIRSFMQGSTECKLDREEHAVRSPKTGLRIYFETTQIALKRPDGTPDGYVCIAHDMTRRKALELELTASRNELFQHAYYDPMTGLANLRHLTGKLAEAAAVAGSGGAGGAVLKIDLDRFSAINETVGRASGDQVLLELSKRLREEAERHGDFLARLDGASFAMILQRKTSHDDIARDCERLLTRISRPHFVEQKLLTVTASIGASYFPEHGDSSEQLLARADSALLSAKREGQNTWRIFDESLLDEARERFELEADLRKSIEGDNFTAHFQAKINLQTGEIAGVEALMRWNHPDMGSIPPGVFIPLAEQTGLIIPLGERIMTDACHFARHWNDGNRKPIRVSVNLSARQVMLDDFIPMLKGCISRAGCRAEWLELEITESMLMSDPQRIDELMRGLSALGVAVSIDDFGTGYSAISSLTRYPIATLKIDRSFVHTRVNDGKPSAIARTIVAMARELGIKCVAEGIELAAEADMLRKIGCDEGQGFLWHKPMPEEEFFRWVTRHEKSAAAQ</sequence>
<dbReference type="InterPro" id="IPR001633">
    <property type="entry name" value="EAL_dom"/>
</dbReference>
<dbReference type="InterPro" id="IPR013656">
    <property type="entry name" value="PAS_4"/>
</dbReference>
<protein>
    <submittedName>
        <fullName evidence="4">Diguanylate cyclase (GGDEF)-like protein/PAS domain S-box-containing protein</fullName>
    </submittedName>
</protein>
<dbReference type="Pfam" id="PF08448">
    <property type="entry name" value="PAS_4"/>
    <property type="match status" value="1"/>
</dbReference>
<dbReference type="Proteomes" id="UP001549047">
    <property type="component" value="Unassembled WGS sequence"/>
</dbReference>
<name>A0ABV2J300_9HYPH</name>
<dbReference type="PROSITE" id="PS50887">
    <property type="entry name" value="GGDEF"/>
    <property type="match status" value="1"/>
</dbReference>
<feature type="domain" description="EAL" evidence="2">
    <location>
        <begin position="342"/>
        <end position="596"/>
    </location>
</feature>
<dbReference type="InterPro" id="IPR043128">
    <property type="entry name" value="Rev_trsase/Diguanyl_cyclase"/>
</dbReference>
<dbReference type="Gene3D" id="3.20.20.450">
    <property type="entry name" value="EAL domain"/>
    <property type="match status" value="1"/>
</dbReference>
<dbReference type="SMART" id="SM00091">
    <property type="entry name" value="PAS"/>
    <property type="match status" value="1"/>
</dbReference>
<dbReference type="Gene3D" id="3.30.70.270">
    <property type="match status" value="1"/>
</dbReference>
<gene>
    <name evidence="4" type="ORF">ABID16_003480</name>
</gene>
<dbReference type="NCBIfam" id="TIGR00229">
    <property type="entry name" value="sensory_box"/>
    <property type="match status" value="1"/>
</dbReference>
<dbReference type="SMART" id="SM00052">
    <property type="entry name" value="EAL"/>
    <property type="match status" value="1"/>
</dbReference>
<evidence type="ECO:0000313" key="5">
    <source>
        <dbReference type="Proteomes" id="UP001549047"/>
    </source>
</evidence>
<dbReference type="CDD" id="cd01948">
    <property type="entry name" value="EAL"/>
    <property type="match status" value="1"/>
</dbReference>
<dbReference type="PANTHER" id="PTHR44757:SF2">
    <property type="entry name" value="BIOFILM ARCHITECTURE MAINTENANCE PROTEIN MBAA"/>
    <property type="match status" value="1"/>
</dbReference>
<dbReference type="SUPFAM" id="SSF55073">
    <property type="entry name" value="Nucleotide cyclase"/>
    <property type="match status" value="1"/>
</dbReference>
<dbReference type="PANTHER" id="PTHR44757">
    <property type="entry name" value="DIGUANYLATE CYCLASE DGCP"/>
    <property type="match status" value="1"/>
</dbReference>
<evidence type="ECO:0000259" key="1">
    <source>
        <dbReference type="PROSITE" id="PS50113"/>
    </source>
</evidence>
<dbReference type="Gene3D" id="3.30.450.20">
    <property type="entry name" value="PAS domain"/>
    <property type="match status" value="1"/>
</dbReference>
<comment type="caution">
    <text evidence="4">The sequence shown here is derived from an EMBL/GenBank/DDBJ whole genome shotgun (WGS) entry which is preliminary data.</text>
</comment>
<feature type="domain" description="GGDEF" evidence="3">
    <location>
        <begin position="199"/>
        <end position="333"/>
    </location>
</feature>
<dbReference type="EMBL" id="JBEPMB010000006">
    <property type="protein sequence ID" value="MET3615137.1"/>
    <property type="molecule type" value="Genomic_DNA"/>
</dbReference>
<dbReference type="InterPro" id="IPR035919">
    <property type="entry name" value="EAL_sf"/>
</dbReference>
<accession>A0ABV2J300</accession>
<dbReference type="SUPFAM" id="SSF55785">
    <property type="entry name" value="PYP-like sensor domain (PAS domain)"/>
    <property type="match status" value="1"/>
</dbReference>
<evidence type="ECO:0000259" key="2">
    <source>
        <dbReference type="PROSITE" id="PS50883"/>
    </source>
</evidence>
<dbReference type="InterPro" id="IPR052155">
    <property type="entry name" value="Biofilm_reg_signaling"/>
</dbReference>
<dbReference type="InterPro" id="IPR035965">
    <property type="entry name" value="PAS-like_dom_sf"/>
</dbReference>
<keyword evidence="5" id="KW-1185">Reference proteome</keyword>
<dbReference type="InterPro" id="IPR000014">
    <property type="entry name" value="PAS"/>
</dbReference>
<dbReference type="PROSITE" id="PS50113">
    <property type="entry name" value="PAC"/>
    <property type="match status" value="1"/>
</dbReference>
<evidence type="ECO:0000313" key="4">
    <source>
        <dbReference type="EMBL" id="MET3615137.1"/>
    </source>
</evidence>
<dbReference type="CDD" id="cd00130">
    <property type="entry name" value="PAS"/>
    <property type="match status" value="1"/>
</dbReference>
<reference evidence="4 5" key="1">
    <citation type="submission" date="2024-06" db="EMBL/GenBank/DDBJ databases">
        <title>Genomic Encyclopedia of Type Strains, Phase IV (KMG-IV): sequencing the most valuable type-strain genomes for metagenomic binning, comparative biology and taxonomic classification.</title>
        <authorList>
            <person name="Goeker M."/>
        </authorList>
    </citation>
    <scope>NUCLEOTIDE SEQUENCE [LARGE SCALE GENOMIC DNA]</scope>
    <source>
        <strain evidence="4 5">DSM 29780</strain>
    </source>
</reference>
<dbReference type="NCBIfam" id="TIGR00254">
    <property type="entry name" value="GGDEF"/>
    <property type="match status" value="1"/>
</dbReference>